<gene>
    <name evidence="1" type="ORF">SLS55_006793</name>
</gene>
<keyword evidence="2" id="KW-1185">Reference proteome</keyword>
<comment type="caution">
    <text evidence="1">The sequence shown here is derived from an EMBL/GenBank/DDBJ whole genome shotgun (WGS) entry which is preliminary data.</text>
</comment>
<dbReference type="Pfam" id="PF06089">
    <property type="entry name" value="Asparaginase_II"/>
    <property type="match status" value="1"/>
</dbReference>
<name>A0ABR3CAG8_9PEZI</name>
<sequence length="371" mass="38605">MTKTTTAPAPTIPNDFALSDRGGIPENRHSIHAAIVCGTTGTILYSLGDASRLTLARSAAKPAQAVAILSTGAFTRHAYTPADLALACASHSSEARHVARATAMLAKAGPELLESDLACGGHPPLNPDVARAWAQDGFVPGPLCNNCSGKHVGMLAGALALGADAAAYHQADSPMQGRVREVFEALVEGGEEGGEDVRWALDGCNLPAPAAPLRALAGMYARFAGARDEVEGAGGGVGERTRDMARVFDAMVGYPELVGGEGRFCTVLMEAFGGMLIGKVGADGCYGVGVRASEQTRRLGAKGALGIAVKIEDGNIEILYAVVAEILEQLQIGTAEMRQQLAAFHHLKRLNTAQVVVGKVSLPFKVRPWCN</sequence>
<evidence type="ECO:0000313" key="2">
    <source>
        <dbReference type="Proteomes" id="UP001430584"/>
    </source>
</evidence>
<dbReference type="PANTHER" id="PTHR42110">
    <property type="entry name" value="L-ASPARAGINASE, PUTATIVE (AFU_ORTHOLOGUE AFUA_3G11890)-RELATED"/>
    <property type="match status" value="1"/>
</dbReference>
<accession>A0ABR3CAG8</accession>
<protein>
    <recommendedName>
        <fullName evidence="3">Asparaginase</fullName>
    </recommendedName>
</protein>
<dbReference type="EMBL" id="JAJVCZ030000007">
    <property type="protein sequence ID" value="KAL0257630.1"/>
    <property type="molecule type" value="Genomic_DNA"/>
</dbReference>
<organism evidence="1 2">
    <name type="scientific">Diplodia seriata</name>
    <dbReference type="NCBI Taxonomy" id="420778"/>
    <lineage>
        <taxon>Eukaryota</taxon>
        <taxon>Fungi</taxon>
        <taxon>Dikarya</taxon>
        <taxon>Ascomycota</taxon>
        <taxon>Pezizomycotina</taxon>
        <taxon>Dothideomycetes</taxon>
        <taxon>Dothideomycetes incertae sedis</taxon>
        <taxon>Botryosphaeriales</taxon>
        <taxon>Botryosphaeriaceae</taxon>
        <taxon>Diplodia</taxon>
    </lineage>
</organism>
<reference evidence="1 2" key="1">
    <citation type="submission" date="2024-02" db="EMBL/GenBank/DDBJ databases">
        <title>De novo assembly and annotation of 12 fungi associated with fruit tree decline syndrome in Ontario, Canada.</title>
        <authorList>
            <person name="Sulman M."/>
            <person name="Ellouze W."/>
            <person name="Ilyukhin E."/>
        </authorList>
    </citation>
    <scope>NUCLEOTIDE SEQUENCE [LARGE SCALE GENOMIC DNA]</scope>
    <source>
        <strain evidence="1 2">FDS-637</strain>
    </source>
</reference>
<dbReference type="GeneID" id="92010878"/>
<dbReference type="RefSeq" id="XP_066630659.1">
    <property type="nucleotide sequence ID" value="XM_066778222.1"/>
</dbReference>
<dbReference type="Proteomes" id="UP001430584">
    <property type="component" value="Unassembled WGS sequence"/>
</dbReference>
<dbReference type="InterPro" id="IPR010349">
    <property type="entry name" value="Asparaginase_II"/>
</dbReference>
<dbReference type="PANTHER" id="PTHR42110:SF1">
    <property type="entry name" value="L-ASPARAGINASE, PUTATIVE (AFU_ORTHOLOGUE AFUA_3G11890)-RELATED"/>
    <property type="match status" value="1"/>
</dbReference>
<proteinExistence type="predicted"/>
<evidence type="ECO:0008006" key="3">
    <source>
        <dbReference type="Google" id="ProtNLM"/>
    </source>
</evidence>
<evidence type="ECO:0000313" key="1">
    <source>
        <dbReference type="EMBL" id="KAL0257630.1"/>
    </source>
</evidence>